<feature type="signal peptide" evidence="1">
    <location>
        <begin position="1"/>
        <end position="22"/>
    </location>
</feature>
<dbReference type="EMBL" id="HACM01002257">
    <property type="protein sequence ID" value="CRZ02699.1"/>
    <property type="molecule type" value="Transcribed_RNA"/>
</dbReference>
<sequence length="143" mass="15463">MIHVYRITCLTTLMTVAVLSYATTDGVQSPSYITSGKPSTTDVADLPTNNRVQSEPISEEDRYILMRVKAFMALNGLVIAPPRPAKTPTFDDLMSAWLRQQQDHGGAFPPVKPPSTGVAQPPFVQAPVMTALAPPLTQAQNPT</sequence>
<evidence type="ECO:0000256" key="1">
    <source>
        <dbReference type="SAM" id="SignalP"/>
    </source>
</evidence>
<name>A0A0H5R3V0_9EUKA</name>
<protein>
    <recommendedName>
        <fullName evidence="3">RxLR effector protein</fullName>
    </recommendedName>
</protein>
<proteinExistence type="predicted"/>
<dbReference type="AlphaFoldDB" id="A0A0H5R3V0"/>
<organism evidence="2">
    <name type="scientific">Spongospora subterranea</name>
    <dbReference type="NCBI Taxonomy" id="70186"/>
    <lineage>
        <taxon>Eukaryota</taxon>
        <taxon>Sar</taxon>
        <taxon>Rhizaria</taxon>
        <taxon>Endomyxa</taxon>
        <taxon>Phytomyxea</taxon>
        <taxon>Plasmodiophorida</taxon>
        <taxon>Plasmodiophoridae</taxon>
        <taxon>Spongospora</taxon>
    </lineage>
</organism>
<accession>A0A0H5R3V0</accession>
<evidence type="ECO:0000313" key="2">
    <source>
        <dbReference type="EMBL" id="CRZ02699.1"/>
    </source>
</evidence>
<keyword evidence="1" id="KW-0732">Signal</keyword>
<feature type="non-terminal residue" evidence="2">
    <location>
        <position position="143"/>
    </location>
</feature>
<feature type="chain" id="PRO_5011353022" description="RxLR effector protein" evidence="1">
    <location>
        <begin position="23"/>
        <end position="143"/>
    </location>
</feature>
<reference evidence="2" key="1">
    <citation type="submission" date="2015-04" db="EMBL/GenBank/DDBJ databases">
        <title>The genome sequence of the plant pathogenic Rhizarian Plasmodiophora brassicae reveals insights in its biotrophic life cycle and the origin of chitin synthesis.</title>
        <authorList>
            <person name="Schwelm A."/>
            <person name="Fogelqvist J."/>
            <person name="Knaust A."/>
            <person name="Julke S."/>
            <person name="Lilja T."/>
            <person name="Dhandapani V."/>
            <person name="Bonilla-Rosso G."/>
            <person name="Karlsson M."/>
            <person name="Shevchenko A."/>
            <person name="Choi S.R."/>
            <person name="Kim H.G."/>
            <person name="Park J.Y."/>
            <person name="Lim Y.P."/>
            <person name="Ludwig-Muller J."/>
            <person name="Dixelius C."/>
        </authorList>
    </citation>
    <scope>NUCLEOTIDE SEQUENCE</scope>
    <source>
        <tissue evidence="2">Potato root galls</tissue>
    </source>
</reference>
<dbReference type="EMBL" id="HACM01002259">
    <property type="protein sequence ID" value="CRZ02701.1"/>
    <property type="molecule type" value="Transcribed_RNA"/>
</dbReference>
<evidence type="ECO:0008006" key="3">
    <source>
        <dbReference type="Google" id="ProtNLM"/>
    </source>
</evidence>